<dbReference type="Gene3D" id="2.40.50.140">
    <property type="entry name" value="Nucleic acid-binding proteins"/>
    <property type="match status" value="1"/>
</dbReference>
<evidence type="ECO:0000313" key="3">
    <source>
        <dbReference type="EMBL" id="KAF2861477.1"/>
    </source>
</evidence>
<evidence type="ECO:0000256" key="1">
    <source>
        <dbReference type="ARBA" id="ARBA00009841"/>
    </source>
</evidence>
<dbReference type="InterPro" id="IPR029028">
    <property type="entry name" value="Alpha/beta_knot_MTases"/>
</dbReference>
<dbReference type="InterPro" id="IPR003750">
    <property type="entry name" value="Put_MeTrfase-C9orf114-like"/>
</dbReference>
<dbReference type="Proteomes" id="UP000799421">
    <property type="component" value="Unassembled WGS sequence"/>
</dbReference>
<feature type="compositionally biased region" description="Polar residues" evidence="2">
    <location>
        <begin position="1"/>
        <end position="19"/>
    </location>
</feature>
<comment type="similarity">
    <text evidence="1">Belongs to the class IV-like SAM-binding methyltransferase superfamily.</text>
</comment>
<dbReference type="AlphaFoldDB" id="A0A6A7C2K5"/>
<keyword evidence="4" id="KW-1185">Reference proteome</keyword>
<dbReference type="PANTHER" id="PTHR12150:SF13">
    <property type="entry name" value="METHYLTRANSFERASE C9ORF114-RELATED"/>
    <property type="match status" value="1"/>
</dbReference>
<dbReference type="PANTHER" id="PTHR12150">
    <property type="entry name" value="CLASS IV SAM-BINDING METHYLTRANSFERASE-RELATED"/>
    <property type="match status" value="1"/>
</dbReference>
<organism evidence="3 4">
    <name type="scientific">Piedraia hortae CBS 480.64</name>
    <dbReference type="NCBI Taxonomy" id="1314780"/>
    <lineage>
        <taxon>Eukaryota</taxon>
        <taxon>Fungi</taxon>
        <taxon>Dikarya</taxon>
        <taxon>Ascomycota</taxon>
        <taxon>Pezizomycotina</taxon>
        <taxon>Dothideomycetes</taxon>
        <taxon>Dothideomycetidae</taxon>
        <taxon>Capnodiales</taxon>
        <taxon>Piedraiaceae</taxon>
        <taxon>Piedraia</taxon>
    </lineage>
</organism>
<accession>A0A6A7C2K5</accession>
<proteinExistence type="inferred from homology"/>
<dbReference type="InterPro" id="IPR029026">
    <property type="entry name" value="tRNA_m1G_MTases_N"/>
</dbReference>
<dbReference type="CDD" id="cd18086">
    <property type="entry name" value="HsC9orf114-like"/>
    <property type="match status" value="1"/>
</dbReference>
<dbReference type="InterPro" id="IPR012340">
    <property type="entry name" value="NA-bd_OB-fold"/>
</dbReference>
<dbReference type="SUPFAM" id="SSF50249">
    <property type="entry name" value="Nucleic acid-binding proteins"/>
    <property type="match status" value="1"/>
</dbReference>
<evidence type="ECO:0000256" key="2">
    <source>
        <dbReference type="SAM" id="MobiDB-lite"/>
    </source>
</evidence>
<feature type="region of interest" description="Disordered" evidence="2">
    <location>
        <begin position="1"/>
        <end position="23"/>
    </location>
</feature>
<dbReference type="OrthoDB" id="361029at2759"/>
<dbReference type="Gene3D" id="3.40.1280.10">
    <property type="match status" value="1"/>
</dbReference>
<gene>
    <name evidence="3" type="ORF">K470DRAFT_256862</name>
</gene>
<protein>
    <submittedName>
        <fullName evidence="3">DUF171-domain-containing protein</fullName>
    </submittedName>
</protein>
<reference evidence="3" key="1">
    <citation type="journal article" date="2020" name="Stud. Mycol.">
        <title>101 Dothideomycetes genomes: a test case for predicting lifestyles and emergence of pathogens.</title>
        <authorList>
            <person name="Haridas S."/>
            <person name="Albert R."/>
            <person name="Binder M."/>
            <person name="Bloem J."/>
            <person name="Labutti K."/>
            <person name="Salamov A."/>
            <person name="Andreopoulos B."/>
            <person name="Baker S."/>
            <person name="Barry K."/>
            <person name="Bills G."/>
            <person name="Bluhm B."/>
            <person name="Cannon C."/>
            <person name="Castanera R."/>
            <person name="Culley D."/>
            <person name="Daum C."/>
            <person name="Ezra D."/>
            <person name="Gonzalez J."/>
            <person name="Henrissat B."/>
            <person name="Kuo A."/>
            <person name="Liang C."/>
            <person name="Lipzen A."/>
            <person name="Lutzoni F."/>
            <person name="Magnuson J."/>
            <person name="Mondo S."/>
            <person name="Nolan M."/>
            <person name="Ohm R."/>
            <person name="Pangilinan J."/>
            <person name="Park H.-J."/>
            <person name="Ramirez L."/>
            <person name="Alfaro M."/>
            <person name="Sun H."/>
            <person name="Tritt A."/>
            <person name="Yoshinaga Y."/>
            <person name="Zwiers L.-H."/>
            <person name="Turgeon B."/>
            <person name="Goodwin S."/>
            <person name="Spatafora J."/>
            <person name="Crous P."/>
            <person name="Grigoriev I."/>
        </authorList>
    </citation>
    <scope>NUCLEOTIDE SEQUENCE</scope>
    <source>
        <strain evidence="3">CBS 480.64</strain>
    </source>
</reference>
<evidence type="ECO:0000313" key="4">
    <source>
        <dbReference type="Proteomes" id="UP000799421"/>
    </source>
</evidence>
<dbReference type="EMBL" id="MU005972">
    <property type="protein sequence ID" value="KAF2861477.1"/>
    <property type="molecule type" value="Genomic_DNA"/>
</dbReference>
<dbReference type="Pfam" id="PF02598">
    <property type="entry name" value="Methyltrn_RNA_3"/>
    <property type="match status" value="1"/>
</dbReference>
<name>A0A6A7C2K5_9PEZI</name>
<sequence>MSTPTQSQKVDTSKPTASFTPKGPRSWTLSIALPGSIISNSQTHESKTLLASTIARASTVFNVDEIVVFDDRTVKIQPPESDGYTAYTDPNFFLYRLLTFLETPPVLRRSLFGIHPDLKSAGATQSIDAPHHLKPGEECRYREGVVVEAPPSGKGNCYVNVGFPSPLRLKGEDVIDPGTRVTVRLSPDAKSGEAVHPATPREEDGYYWGYATRFASSLSDVFTECPFDGGYDFSIGTSERGSPLGELKETIPRWRHCIVFFGGVSGLETAVRNDPVLEAVQVHEVFDRWVNLLQGQGSRTIRTEEAVWIGLMGMRRLVEAREKLKGS</sequence>
<dbReference type="SUPFAM" id="SSF75217">
    <property type="entry name" value="alpha/beta knot"/>
    <property type="match status" value="1"/>
</dbReference>